<feature type="region of interest" description="Disordered" evidence="1">
    <location>
        <begin position="160"/>
        <end position="179"/>
    </location>
</feature>
<dbReference type="Gene3D" id="1.25.40.10">
    <property type="entry name" value="Tetratricopeptide repeat domain"/>
    <property type="match status" value="1"/>
</dbReference>
<evidence type="ECO:0000259" key="3">
    <source>
        <dbReference type="Pfam" id="PF10374"/>
    </source>
</evidence>
<evidence type="ECO:0008006" key="6">
    <source>
        <dbReference type="Google" id="ProtNLM"/>
    </source>
</evidence>
<dbReference type="Pfam" id="PF10373">
    <property type="entry name" value="EST1_DNA_bind"/>
    <property type="match status" value="1"/>
</dbReference>
<evidence type="ECO:0000259" key="2">
    <source>
        <dbReference type="Pfam" id="PF10373"/>
    </source>
</evidence>
<evidence type="ECO:0000313" key="5">
    <source>
        <dbReference type="Proteomes" id="UP000518752"/>
    </source>
</evidence>
<dbReference type="EMBL" id="JAACJN010000004">
    <property type="protein sequence ID" value="KAF5392866.1"/>
    <property type="molecule type" value="Genomic_DNA"/>
</dbReference>
<organism evidence="4 5">
    <name type="scientific">Collybiopsis confluens</name>
    <dbReference type="NCBI Taxonomy" id="2823264"/>
    <lineage>
        <taxon>Eukaryota</taxon>
        <taxon>Fungi</taxon>
        <taxon>Dikarya</taxon>
        <taxon>Basidiomycota</taxon>
        <taxon>Agaricomycotina</taxon>
        <taxon>Agaricomycetes</taxon>
        <taxon>Agaricomycetidae</taxon>
        <taxon>Agaricales</taxon>
        <taxon>Marasmiineae</taxon>
        <taxon>Omphalotaceae</taxon>
        <taxon>Collybiopsis</taxon>
    </lineage>
</organism>
<dbReference type="InterPro" id="IPR011990">
    <property type="entry name" value="TPR-like_helical_dom_sf"/>
</dbReference>
<dbReference type="Proteomes" id="UP000518752">
    <property type="component" value="Unassembled WGS sequence"/>
</dbReference>
<feature type="domain" description="DNA/RNA-binding" evidence="2">
    <location>
        <begin position="242"/>
        <end position="558"/>
    </location>
</feature>
<evidence type="ECO:0000256" key="1">
    <source>
        <dbReference type="SAM" id="MobiDB-lite"/>
    </source>
</evidence>
<keyword evidence="5" id="KW-1185">Reference proteome</keyword>
<protein>
    <recommendedName>
        <fullName evidence="6">Protein SMG7</fullName>
    </recommendedName>
</protein>
<reference evidence="4 5" key="1">
    <citation type="journal article" date="2020" name="ISME J.">
        <title>Uncovering the hidden diversity of litter-decomposition mechanisms in mushroom-forming fungi.</title>
        <authorList>
            <person name="Floudas D."/>
            <person name="Bentzer J."/>
            <person name="Ahren D."/>
            <person name="Johansson T."/>
            <person name="Persson P."/>
            <person name="Tunlid A."/>
        </authorList>
    </citation>
    <scope>NUCLEOTIDE SEQUENCE [LARGE SCALE GENOMIC DNA]</scope>
    <source>
        <strain evidence="4 5">CBS 406.79</strain>
    </source>
</reference>
<gene>
    <name evidence="4" type="ORF">D9757_000821</name>
</gene>
<dbReference type="PANTHER" id="PTHR15696">
    <property type="entry name" value="SMG-7 SUPPRESSOR WITH MORPHOLOGICAL EFFECT ON GENITALIA PROTEIN 7"/>
    <property type="match status" value="1"/>
</dbReference>
<comment type="caution">
    <text evidence="4">The sequence shown here is derived from an EMBL/GenBank/DDBJ whole genome shotgun (WGS) entry which is preliminary data.</text>
</comment>
<dbReference type="InterPro" id="IPR045153">
    <property type="entry name" value="Est1/Ebs1-like"/>
</dbReference>
<dbReference type="InterPro" id="IPR018834">
    <property type="entry name" value="DNA/RNA-bd_Est1-type"/>
</dbReference>
<accession>A0A8H5I0F3</accession>
<feature type="compositionally biased region" description="Polar residues" evidence="1">
    <location>
        <begin position="812"/>
        <end position="825"/>
    </location>
</feature>
<dbReference type="AlphaFoldDB" id="A0A8H5I0F3"/>
<name>A0A8H5I0F3_9AGAR</name>
<evidence type="ECO:0000313" key="4">
    <source>
        <dbReference type="EMBL" id="KAF5392866.1"/>
    </source>
</evidence>
<feature type="region of interest" description="Disordered" evidence="1">
    <location>
        <begin position="768"/>
        <end position="825"/>
    </location>
</feature>
<dbReference type="PANTHER" id="PTHR15696:SF36">
    <property type="entry name" value="NONSENSE-MEDIATED MRNA DECAY FACTOR"/>
    <property type="match status" value="1"/>
</dbReference>
<dbReference type="OrthoDB" id="69928at2759"/>
<proteinExistence type="predicted"/>
<sequence length="970" mass="109379">MYLEFKKYNRDARVIYATIKESLKTKEPFDKEIDFSRKSLRRQHLNLLLVHPYAKESENAETRLWMETSYAIIAAYKQALTRLDRLSKHTNEQPRHGLVEHRKLLQRFRQFLAEEEKFWAQFVVRYYRSFALEEAYPVLVTLGILSETEDHTEELQRHNGRNHFQFPPSTSFTPTSPADRESRLTIMSKALVCLGDIARYREQYNDSGGRSRVGPDDGGRKRHKRGGAPIADLPRPRNYEKARLCYQQAKALTPHDGNPSHQLAIIASYEKDSFTSLVHYYRSLSVDHPYETASDNMDSLLRRVLEHWKAHDPNGVPPDIAHVPKVQIEEFKKKVVLLHAFWRLGDSRKDAFVREEARNIANRFFYLVSERHLSEDFILQLVTLAQAALWKIRMHQDEDPSDNPKLPSNSSASLLPSEVVEARIYTHFLSLYSVLLEVGIDKLKEPPPIDSDRDLAQRLIVEFRRTLPAMRIAGKWLRVNYQYVMSDPESHSTTRKKRTDGADSGAISLKSVETIAFWGKYAEFLRALSRAFPADRLPDLTFTLSEDAEMRGFKPLKGYMDLKKSLKADSSENVPRKESEVHPNEVQLMRINDILGDAKALVQMEASVDFVLRGVESQVQPIPSMSSSKAIPVVSRKISEVEDDTESTSNTDDAVLREAFEHLDQTVDEGEYDDDDVDEIVWDPTPSSPPEASPILSAFVANMHVNDRASPVVAPVTPIAPIAPIAPPEKLPASPLHSRPVVRAVPSPPNRDKTTAEDLLKGFMTTPNRISEPAKARTPSETSIPRPLLFDRPGTNIWSASQDEHGLRYSSGGPQSTSLAVPQTRQHGLSVSRDSSSQQSVWPYPNAQHHPVGFVPSTSFASDPAFLVSSNASHQRLPSASVNAHFLTSDFPQHYGLSQVGFTPSHLDQLGQPLTSYRHMQPPLLENAPGGLYDPVSGPQNLRPHTRHLSLHKPQTPAIPPMSSIWGNSG</sequence>
<dbReference type="Pfam" id="PF10374">
    <property type="entry name" value="EST1"/>
    <property type="match status" value="1"/>
</dbReference>
<feature type="region of interest" description="Disordered" evidence="1">
    <location>
        <begin position="937"/>
        <end position="970"/>
    </location>
</feature>
<feature type="region of interest" description="Disordered" evidence="1">
    <location>
        <begin position="205"/>
        <end position="234"/>
    </location>
</feature>
<feature type="compositionally biased region" description="Low complexity" evidence="1">
    <location>
        <begin position="164"/>
        <end position="177"/>
    </location>
</feature>
<dbReference type="InterPro" id="IPR019458">
    <property type="entry name" value="Est1-like_N"/>
</dbReference>
<dbReference type="SUPFAM" id="SSF48452">
    <property type="entry name" value="TPR-like"/>
    <property type="match status" value="1"/>
</dbReference>
<feature type="domain" description="Telomerase activating protein Est1-like N-terminal" evidence="3">
    <location>
        <begin position="60"/>
        <end position="205"/>
    </location>
</feature>